<reference evidence="1 2" key="1">
    <citation type="submission" date="2014-09" db="EMBL/GenBank/DDBJ databases">
        <title>Sporocytophaga myxococcoides PG-01 genome sequencing.</title>
        <authorList>
            <person name="Liu L."/>
            <person name="Gao P.J."/>
            <person name="Chen G.J."/>
            <person name="Wang L.S."/>
        </authorList>
    </citation>
    <scope>NUCLEOTIDE SEQUENCE [LARGE SCALE GENOMIC DNA]</scope>
    <source>
        <strain evidence="1 2">PG-01</strain>
    </source>
</reference>
<dbReference type="Proteomes" id="UP000030185">
    <property type="component" value="Unassembled WGS sequence"/>
</dbReference>
<evidence type="ECO:0000313" key="1">
    <source>
        <dbReference type="EMBL" id="GAL86640.1"/>
    </source>
</evidence>
<sequence>MSDSFFQTGRSIKFSPFFYSGSILIITDDFEEKGNSKRRIKLRIISIRINLLNVITSSYSL</sequence>
<evidence type="ECO:0000313" key="2">
    <source>
        <dbReference type="Proteomes" id="UP000030185"/>
    </source>
</evidence>
<comment type="caution">
    <text evidence="1">The sequence shown here is derived from an EMBL/GenBank/DDBJ whole genome shotgun (WGS) entry which is preliminary data.</text>
</comment>
<proteinExistence type="predicted"/>
<keyword evidence="2" id="KW-1185">Reference proteome</keyword>
<gene>
    <name evidence="1" type="ORF">MYP_3870</name>
</gene>
<dbReference type="EMBL" id="BBLT01000009">
    <property type="protein sequence ID" value="GAL86640.1"/>
    <property type="molecule type" value="Genomic_DNA"/>
</dbReference>
<organism evidence="1 2">
    <name type="scientific">Sporocytophaga myxococcoides</name>
    <dbReference type="NCBI Taxonomy" id="153721"/>
    <lineage>
        <taxon>Bacteria</taxon>
        <taxon>Pseudomonadati</taxon>
        <taxon>Bacteroidota</taxon>
        <taxon>Cytophagia</taxon>
        <taxon>Cytophagales</taxon>
        <taxon>Cytophagaceae</taxon>
        <taxon>Sporocytophaga</taxon>
    </lineage>
</organism>
<accession>A0A098LI46</accession>
<name>A0A098LI46_9BACT</name>
<dbReference type="AlphaFoldDB" id="A0A098LI46"/>
<protein>
    <submittedName>
        <fullName evidence="1">Uncharacterized protein</fullName>
    </submittedName>
</protein>